<accession>A0ACB8QWM0</accession>
<name>A0ACB8QWM0_9AGAM</name>
<dbReference type="EMBL" id="MU273474">
    <property type="protein sequence ID" value="KAI0036224.1"/>
    <property type="molecule type" value="Genomic_DNA"/>
</dbReference>
<gene>
    <name evidence="1" type="ORF">K488DRAFT_41686</name>
</gene>
<sequence>MAKGSGKSSASSATRKKHARRAVAGQDDEHPPATAAKSGKKQGKSKDKHGAVEPRKKAYVPPAKPAPVRHDPLDAAGLAHSLPAALVVVLRKVGKKDETTKVKALEELQGEWIERARGVDAEEIEGSLGTMLPVWLHHLPTLLLHPSRRVRLLAASIHAKLFRIPSVCSQLILQLRDIADADTTEAVFGTWALAAQDADRGVAMAARRSLDAHVSLGVSLTEDKLPAPALAPFVQRAIFDPLGLYAYLNPVQVPVNTTPPRIVRGRIVAAPPVRKIVEEPEARPDDEDEDDRRARLRIGGMGTLQWLVARTKAEGEKSLGELGEIFANPTLWTGLAEGVDVLGGGQPLVRAATWRLLHALLQSWKAEIQPLVPMLSVAVLWSAFCEPDVQVRGAMLTPWLTFLKEFPSAWELEAAYRGDEGEDGEEGSEHEHEDASDEPKERIVSSEPSLAFRMFLQFLELGCNGSPLQSYPTILIILSTVPSWVYDPSAPYPYASFLGSFWAAVDGQALSSAFEMQQIAAAFLSALLECTALLARRLRTGVLVHGESGDSAAHALVREQYTRVWEEVSTGRLRVDPVQGATIVAKGLAALEADDAGCFNEAWDALAPALAADVRAPGLQFAKTFHEAFADGTRPRAKADELVRSITASILASARDVLAQDTEGEVLEGRVDALLNLLETFGEALFEDAQLAQDLHDTISNNFYKLAGVSPQVLATYLTLGPDAQLWHNLLSAISSRPALAYTALPPLLEAAERGAFPKDLRPEGQALDGAVARLFEDTEEGRNAKALSLILRIVQHNEHFLSPSSFETLLHLVVSDVCEQCTALLDGEGGSLARLEALLDIVSIVSVSRAHTDLAQALLPDVFLIARLFPRCLDMGESSRGVTIAEAVWNAWVECANETAKESIMSVVQCRLRELICSVTAKPTPHDILLVASATRMNISAILPERTYVDGLASTLNQDPVHPILAITLPLVPPASAFDVVGSTEFPTDTAGFSAYARAVSAWLRAAGADRLLARSHVWMLRHLIILGVLADEFLSVPALQSSVFSNEVDRGTLEAALLRVQQLAAYLLSVPRDGHWHVDVAGAAAGGKADSLDVVGAFVADLVRTASTHDTYRDARVLFDVLQYIIGDASSTEADVWMGLARKLEKTAPQTSLAIVRAIVQSGVEPPRLDRYRNELAADALGIPASAVTDRGLLLLRRLSASAPDSDSDVAFLPAQRAVNFVKAVNGWLASDEDMDEDVESELLGVFVHLVPILQNVQGSHWELMFDLVENAFENSSFDDDMTLVGLWRAIKLAETIREFARYNKALREIWSSRKSSLLKLVKDLVTNEKHESGVAYSEPRSVCREAALSLLQDMPSSLLDHETLPQLTHLLADPSSTVLKISYDLLRAAAAKRTEYFVVEAGVGTEEQVKIELPVELMQFLQKQMVDLADPTNENGSVCFRPLTFHQVTFSSLLGWMLLLDLFENISAKVRTAYVEQLIFLDVVATHLLPTISALLHIGPSGKPFKLDIWAVDDFFVPEADPDNFLSMRLFAAHVYYRALITIPSLVRDWLTTYNDRGTQTIIASYISAFFSPPIVLSEFARIRSAEKGDLEAENFAVKLATAVREVSAVYTVDDQQLELTLKIPSNWPLQRIETGVSRLVGLPESRRRSWQLGVQQIAWSQNGHILDAIVHFKNNVILHFQGQVECPICYAIISASDGSLPKTPCKTCKNRFHSYCLYKWFESSHSSSCPLCRSDIL</sequence>
<comment type="caution">
    <text evidence="1">The sequence shown here is derived from an EMBL/GenBank/DDBJ whole genome shotgun (WGS) entry which is preliminary data.</text>
</comment>
<reference evidence="1" key="2">
    <citation type="journal article" date="2022" name="New Phytol.">
        <title>Evolutionary transition to the ectomycorrhizal habit in the genomes of a hyperdiverse lineage of mushroom-forming fungi.</title>
        <authorList>
            <person name="Looney B."/>
            <person name="Miyauchi S."/>
            <person name="Morin E."/>
            <person name="Drula E."/>
            <person name="Courty P.E."/>
            <person name="Kohler A."/>
            <person name="Kuo A."/>
            <person name="LaButti K."/>
            <person name="Pangilinan J."/>
            <person name="Lipzen A."/>
            <person name="Riley R."/>
            <person name="Andreopoulos W."/>
            <person name="He G."/>
            <person name="Johnson J."/>
            <person name="Nolan M."/>
            <person name="Tritt A."/>
            <person name="Barry K.W."/>
            <person name="Grigoriev I.V."/>
            <person name="Nagy L.G."/>
            <person name="Hibbett D."/>
            <person name="Henrissat B."/>
            <person name="Matheny P.B."/>
            <person name="Labbe J."/>
            <person name="Martin F.M."/>
        </authorList>
    </citation>
    <scope>NUCLEOTIDE SEQUENCE</scope>
    <source>
        <strain evidence="1">EC-137</strain>
    </source>
</reference>
<protein>
    <submittedName>
        <fullName evidence="1">Uncharacterized protein</fullName>
    </submittedName>
</protein>
<dbReference type="Proteomes" id="UP000814128">
    <property type="component" value="Unassembled WGS sequence"/>
</dbReference>
<evidence type="ECO:0000313" key="1">
    <source>
        <dbReference type="EMBL" id="KAI0036224.1"/>
    </source>
</evidence>
<keyword evidence="2" id="KW-1185">Reference proteome</keyword>
<evidence type="ECO:0000313" key="2">
    <source>
        <dbReference type="Proteomes" id="UP000814128"/>
    </source>
</evidence>
<reference evidence="1" key="1">
    <citation type="submission" date="2021-02" db="EMBL/GenBank/DDBJ databases">
        <authorList>
            <consortium name="DOE Joint Genome Institute"/>
            <person name="Ahrendt S."/>
            <person name="Looney B.P."/>
            <person name="Miyauchi S."/>
            <person name="Morin E."/>
            <person name="Drula E."/>
            <person name="Courty P.E."/>
            <person name="Chicoki N."/>
            <person name="Fauchery L."/>
            <person name="Kohler A."/>
            <person name="Kuo A."/>
            <person name="Labutti K."/>
            <person name="Pangilinan J."/>
            <person name="Lipzen A."/>
            <person name="Riley R."/>
            <person name="Andreopoulos W."/>
            <person name="He G."/>
            <person name="Johnson J."/>
            <person name="Barry K.W."/>
            <person name="Grigoriev I.V."/>
            <person name="Nagy L."/>
            <person name="Hibbett D."/>
            <person name="Henrissat B."/>
            <person name="Matheny P.B."/>
            <person name="Labbe J."/>
            <person name="Martin F."/>
        </authorList>
    </citation>
    <scope>NUCLEOTIDE SEQUENCE</scope>
    <source>
        <strain evidence="1">EC-137</strain>
    </source>
</reference>
<organism evidence="1 2">
    <name type="scientific">Vararia minispora EC-137</name>
    <dbReference type="NCBI Taxonomy" id="1314806"/>
    <lineage>
        <taxon>Eukaryota</taxon>
        <taxon>Fungi</taxon>
        <taxon>Dikarya</taxon>
        <taxon>Basidiomycota</taxon>
        <taxon>Agaricomycotina</taxon>
        <taxon>Agaricomycetes</taxon>
        <taxon>Russulales</taxon>
        <taxon>Lachnocladiaceae</taxon>
        <taxon>Vararia</taxon>
    </lineage>
</organism>
<proteinExistence type="predicted"/>